<dbReference type="OrthoDB" id="2345504at2759"/>
<evidence type="ECO:0000313" key="3">
    <source>
        <dbReference type="Proteomes" id="UP001153678"/>
    </source>
</evidence>
<feature type="coiled-coil region" evidence="1">
    <location>
        <begin position="16"/>
        <end position="79"/>
    </location>
</feature>
<keyword evidence="3" id="KW-1185">Reference proteome</keyword>
<accession>A0A9W4WT53</accession>
<protein>
    <submittedName>
        <fullName evidence="2">15644_t:CDS:1</fullName>
    </submittedName>
</protein>
<evidence type="ECO:0000313" key="2">
    <source>
        <dbReference type="EMBL" id="CAI2176819.1"/>
    </source>
</evidence>
<gene>
    <name evidence="2" type="ORF">FWILDA_LOCUS7775</name>
</gene>
<dbReference type="AlphaFoldDB" id="A0A9W4WT53"/>
<proteinExistence type="predicted"/>
<sequence length="89" mass="10508">MLPQTNNASIFDSHINQKLEKRLGVIEINLAKLTKLIREDTINTKLAQYQYSEFSDYNNRRLEKRLEQIEAYIAKFIRKDTRSAKTSQC</sequence>
<reference evidence="2" key="1">
    <citation type="submission" date="2022-08" db="EMBL/GenBank/DDBJ databases">
        <authorList>
            <person name="Kallberg Y."/>
            <person name="Tangrot J."/>
            <person name="Rosling A."/>
        </authorList>
    </citation>
    <scope>NUCLEOTIDE SEQUENCE</scope>
    <source>
        <strain evidence="2">Wild A</strain>
    </source>
</reference>
<evidence type="ECO:0000256" key="1">
    <source>
        <dbReference type="SAM" id="Coils"/>
    </source>
</evidence>
<name>A0A9W4WT53_9GLOM</name>
<organism evidence="2 3">
    <name type="scientific">Funneliformis geosporum</name>
    <dbReference type="NCBI Taxonomy" id="1117311"/>
    <lineage>
        <taxon>Eukaryota</taxon>
        <taxon>Fungi</taxon>
        <taxon>Fungi incertae sedis</taxon>
        <taxon>Mucoromycota</taxon>
        <taxon>Glomeromycotina</taxon>
        <taxon>Glomeromycetes</taxon>
        <taxon>Glomerales</taxon>
        <taxon>Glomeraceae</taxon>
        <taxon>Funneliformis</taxon>
    </lineage>
</organism>
<dbReference type="EMBL" id="CAMKVN010001563">
    <property type="protein sequence ID" value="CAI2176819.1"/>
    <property type="molecule type" value="Genomic_DNA"/>
</dbReference>
<dbReference type="Proteomes" id="UP001153678">
    <property type="component" value="Unassembled WGS sequence"/>
</dbReference>
<keyword evidence="1" id="KW-0175">Coiled coil</keyword>
<comment type="caution">
    <text evidence="2">The sequence shown here is derived from an EMBL/GenBank/DDBJ whole genome shotgun (WGS) entry which is preliminary data.</text>
</comment>